<sequence>MLAGTEKKRHLWAELSITVAETLLKFIMLRLYRLTGRLRALLVCMCMLSGMLGVPHTQAASANNKVQAADAALAPVYLNDVSYVELEQLYVLPEEQGTGRASFTLIVHNQGSNELVFDDYWVRLVTRSGTTYMPQLIPQDKNKHVILPGASERLTFYASVGQAVKEQDLIIKLFKWDFSQADFESPVGEIAIPDAGYSAAAAEHTSKRVYMSGVPVETLVKRVLLNKNDKNNLVTVYVSLANKGDLSFEVPDYRYDIRTADGALYPVQFGKSGKSSPIHPGESKEIQLTSTIPAQVKLEDGWELIVSQKLTVTDAGVEKSLSVPVASFLLSVTEGNEMPVGEAVDFSTKDGIYRASFRSIQRLPWEEQDILAAELLIENTGTKSLPIPVFKGYFMLDDAVKVEASIVKSDDMTGFAGDSAIHFQALGKVAYNYKFTKVKFVLQELDEDDATNDLAEFFMIRNLPVCLYFL</sequence>
<keyword evidence="2" id="KW-1185">Reference proteome</keyword>
<evidence type="ECO:0000313" key="1">
    <source>
        <dbReference type="EMBL" id="UJF34233.1"/>
    </source>
</evidence>
<protein>
    <submittedName>
        <fullName evidence="1">Uncharacterized protein</fullName>
    </submittedName>
</protein>
<dbReference type="Proteomes" id="UP001649230">
    <property type="component" value="Chromosome"/>
</dbReference>
<accession>A0ABY3SK73</accession>
<organism evidence="1 2">
    <name type="scientific">Paenibacillus hexagrammi</name>
    <dbReference type="NCBI Taxonomy" id="2908839"/>
    <lineage>
        <taxon>Bacteria</taxon>
        <taxon>Bacillati</taxon>
        <taxon>Bacillota</taxon>
        <taxon>Bacilli</taxon>
        <taxon>Bacillales</taxon>
        <taxon>Paenibacillaceae</taxon>
        <taxon>Paenibacillus</taxon>
    </lineage>
</organism>
<reference evidence="1 2" key="1">
    <citation type="journal article" date="2024" name="Int. J. Syst. Evol. Microbiol.">
        <title>Paenibacillus hexagrammi sp. nov., a novel bacterium isolated from the gut content of Hexagrammos agrammus.</title>
        <authorList>
            <person name="Jung H.K."/>
            <person name="Kim D.G."/>
            <person name="Zin H."/>
            <person name="Park J."/>
            <person name="Jung H."/>
            <person name="Kim Y.O."/>
            <person name="Kong H.J."/>
            <person name="Kim J.W."/>
            <person name="Kim Y.S."/>
        </authorList>
    </citation>
    <scope>NUCLEOTIDE SEQUENCE [LARGE SCALE GENOMIC DNA]</scope>
    <source>
        <strain evidence="1 2">YPD9-1</strain>
    </source>
</reference>
<evidence type="ECO:0000313" key="2">
    <source>
        <dbReference type="Proteomes" id="UP001649230"/>
    </source>
</evidence>
<gene>
    <name evidence="1" type="ORF">L0M14_03095</name>
</gene>
<proteinExistence type="predicted"/>
<name>A0ABY3SK73_9BACL</name>
<dbReference type="EMBL" id="CP090978">
    <property type="protein sequence ID" value="UJF34233.1"/>
    <property type="molecule type" value="Genomic_DNA"/>
</dbReference>
<dbReference type="RefSeq" id="WP_235120736.1">
    <property type="nucleotide sequence ID" value="NZ_CP090978.1"/>
</dbReference>